<sequence length="178" mass="20324">MPLPADAWAAFAACWLPVTYKRKQIITTAGETERYLYFVNEGVQRIFSLDGDTEATLLFTYTGSFSGIMDSFQLQRPTSWFLETLTPSSMLRISYTDFDQLTLQYPVIERFVRLGTVAALSGLLDRHRELLTFTAEQKFRVLLTRSPHVLQLIPQKYLASYLGIDPATFSKLLHSVKL</sequence>
<dbReference type="InterPro" id="IPR018490">
    <property type="entry name" value="cNMP-bd_dom_sf"/>
</dbReference>
<gene>
    <name evidence="1" type="ORF">ECE50_019965</name>
</gene>
<dbReference type="CDD" id="cd00038">
    <property type="entry name" value="CAP_ED"/>
    <property type="match status" value="1"/>
</dbReference>
<comment type="caution">
    <text evidence="1">The sequence shown here is derived from an EMBL/GenBank/DDBJ whole genome shotgun (WGS) entry which is preliminary data.</text>
</comment>
<accession>A0A433W8T3</accession>
<dbReference type="SUPFAM" id="SSF51206">
    <property type="entry name" value="cAMP-binding domain-like"/>
    <property type="match status" value="1"/>
</dbReference>
<reference evidence="1" key="1">
    <citation type="submission" date="2020-05" db="EMBL/GenBank/DDBJ databases">
        <title>Chitinophaga laudate sp. nov., isolated from a tropical peat swamp.</title>
        <authorList>
            <person name="Goh C.B.S."/>
            <person name="Lee M.S."/>
            <person name="Parimannan S."/>
            <person name="Pasbakhsh P."/>
            <person name="Yule C.M."/>
            <person name="Rajandas H."/>
            <person name="Loke S."/>
            <person name="Croft L."/>
            <person name="Tan J.B.L."/>
        </authorList>
    </citation>
    <scope>NUCLEOTIDE SEQUENCE</scope>
    <source>
        <strain evidence="1">Mgbs1</strain>
    </source>
</reference>
<evidence type="ECO:0000313" key="2">
    <source>
        <dbReference type="Proteomes" id="UP000281028"/>
    </source>
</evidence>
<proteinExistence type="predicted"/>
<dbReference type="PROSITE" id="PS50042">
    <property type="entry name" value="CNMP_BINDING_3"/>
    <property type="match status" value="1"/>
</dbReference>
<keyword evidence="2" id="KW-1185">Reference proteome</keyword>
<dbReference type="Gene3D" id="2.60.120.10">
    <property type="entry name" value="Jelly Rolls"/>
    <property type="match status" value="1"/>
</dbReference>
<dbReference type="Pfam" id="PF00027">
    <property type="entry name" value="cNMP_binding"/>
    <property type="match status" value="1"/>
</dbReference>
<organism evidence="1 2">
    <name type="scientific">Chitinophaga solisilvae</name>
    <dbReference type="NCBI Taxonomy" id="1233460"/>
    <lineage>
        <taxon>Bacteria</taxon>
        <taxon>Pseudomonadati</taxon>
        <taxon>Bacteroidota</taxon>
        <taxon>Chitinophagia</taxon>
        <taxon>Chitinophagales</taxon>
        <taxon>Chitinophagaceae</taxon>
        <taxon>Chitinophaga</taxon>
    </lineage>
</organism>
<dbReference type="AlphaFoldDB" id="A0A433W8T3"/>
<name>A0A433W8T3_9BACT</name>
<dbReference type="OrthoDB" id="792939at2"/>
<evidence type="ECO:0000313" key="1">
    <source>
        <dbReference type="EMBL" id="NSL89130.1"/>
    </source>
</evidence>
<protein>
    <submittedName>
        <fullName evidence="1">Crp/Fnr family transcriptional regulator</fullName>
    </submittedName>
</protein>
<dbReference type="InterPro" id="IPR000595">
    <property type="entry name" value="cNMP-bd_dom"/>
</dbReference>
<dbReference type="Proteomes" id="UP000281028">
    <property type="component" value="Unassembled WGS sequence"/>
</dbReference>
<dbReference type="EMBL" id="RIAR02000001">
    <property type="protein sequence ID" value="NSL89130.1"/>
    <property type="molecule type" value="Genomic_DNA"/>
</dbReference>
<dbReference type="InterPro" id="IPR014710">
    <property type="entry name" value="RmlC-like_jellyroll"/>
</dbReference>